<reference evidence="4" key="1">
    <citation type="journal article" date="2014" name="Int. J. Syst. Evol. Microbiol.">
        <title>Complete genome sequence of Corynebacterium casei LMG S-19264T (=DSM 44701T), isolated from a smear-ripened cheese.</title>
        <authorList>
            <consortium name="US DOE Joint Genome Institute (JGI-PGF)"/>
            <person name="Walter F."/>
            <person name="Albersmeier A."/>
            <person name="Kalinowski J."/>
            <person name="Ruckert C."/>
        </authorList>
    </citation>
    <scope>NUCLEOTIDE SEQUENCE</scope>
    <source>
        <strain evidence="4">CGMCC 4.7299</strain>
    </source>
</reference>
<feature type="domain" description="Glycosyl transferase family 1" evidence="3">
    <location>
        <begin position="4"/>
        <end position="146"/>
    </location>
</feature>
<dbReference type="SUPFAM" id="SSF53756">
    <property type="entry name" value="UDP-Glycosyltransferase/glycogen phosphorylase"/>
    <property type="match status" value="1"/>
</dbReference>
<keyword evidence="1" id="KW-0328">Glycosyltransferase</keyword>
<name>A0A8J3BT84_9ACTN</name>
<sequence length="180" mass="20099">MLTLDAFRRAARHDPRLELHIVGDGPLMEVVRSYLVEHELAERVHLHGRLSHARTLTMIRSSDILLHHAITSPTDGDTEGQPLVILEAMAVGVPPISTRHAGIPEVVIDRHNGRLVTERDVRSMAESIVELSGNRAERCRLGASAQRTIREHHSHQLARRTLLGLLEISETSTRVRAEVP</sequence>
<evidence type="ECO:0000313" key="4">
    <source>
        <dbReference type="EMBL" id="GGK72440.1"/>
    </source>
</evidence>
<keyword evidence="5" id="KW-1185">Reference proteome</keyword>
<dbReference type="EMBL" id="BMMX01000001">
    <property type="protein sequence ID" value="GGK72440.1"/>
    <property type="molecule type" value="Genomic_DNA"/>
</dbReference>
<keyword evidence="2" id="KW-0808">Transferase</keyword>
<evidence type="ECO:0000256" key="1">
    <source>
        <dbReference type="ARBA" id="ARBA00022676"/>
    </source>
</evidence>
<reference evidence="4" key="2">
    <citation type="submission" date="2020-09" db="EMBL/GenBank/DDBJ databases">
        <authorList>
            <person name="Sun Q."/>
            <person name="Zhou Y."/>
        </authorList>
    </citation>
    <scope>NUCLEOTIDE SEQUENCE</scope>
    <source>
        <strain evidence="4">CGMCC 4.7299</strain>
    </source>
</reference>
<evidence type="ECO:0000259" key="3">
    <source>
        <dbReference type="Pfam" id="PF00534"/>
    </source>
</evidence>
<dbReference type="CDD" id="cd03801">
    <property type="entry name" value="GT4_PimA-like"/>
    <property type="match status" value="1"/>
</dbReference>
<dbReference type="Pfam" id="PF00534">
    <property type="entry name" value="Glycos_transf_1"/>
    <property type="match status" value="1"/>
</dbReference>
<dbReference type="Gene3D" id="3.40.50.2000">
    <property type="entry name" value="Glycogen Phosphorylase B"/>
    <property type="match status" value="1"/>
</dbReference>
<comment type="caution">
    <text evidence="4">The sequence shown here is derived from an EMBL/GenBank/DDBJ whole genome shotgun (WGS) entry which is preliminary data.</text>
</comment>
<dbReference type="AlphaFoldDB" id="A0A8J3BT84"/>
<dbReference type="InterPro" id="IPR001296">
    <property type="entry name" value="Glyco_trans_1"/>
</dbReference>
<protein>
    <recommendedName>
        <fullName evidence="3">Glycosyl transferase family 1 domain-containing protein</fullName>
    </recommendedName>
</protein>
<gene>
    <name evidence="4" type="ORF">GCM10012284_02820</name>
</gene>
<dbReference type="GO" id="GO:0016757">
    <property type="term" value="F:glycosyltransferase activity"/>
    <property type="evidence" value="ECO:0007669"/>
    <property type="project" value="UniProtKB-KW"/>
</dbReference>
<dbReference type="PANTHER" id="PTHR12526:SF510">
    <property type="entry name" value="D-INOSITOL 3-PHOSPHATE GLYCOSYLTRANSFERASE"/>
    <property type="match status" value="1"/>
</dbReference>
<evidence type="ECO:0000256" key="2">
    <source>
        <dbReference type="ARBA" id="ARBA00022679"/>
    </source>
</evidence>
<dbReference type="PANTHER" id="PTHR12526">
    <property type="entry name" value="GLYCOSYLTRANSFERASE"/>
    <property type="match status" value="1"/>
</dbReference>
<accession>A0A8J3BT84</accession>
<organism evidence="4 5">
    <name type="scientific">Mangrovihabitans endophyticus</name>
    <dbReference type="NCBI Taxonomy" id="1751298"/>
    <lineage>
        <taxon>Bacteria</taxon>
        <taxon>Bacillati</taxon>
        <taxon>Actinomycetota</taxon>
        <taxon>Actinomycetes</taxon>
        <taxon>Micromonosporales</taxon>
        <taxon>Micromonosporaceae</taxon>
        <taxon>Mangrovihabitans</taxon>
    </lineage>
</organism>
<evidence type="ECO:0000313" key="5">
    <source>
        <dbReference type="Proteomes" id="UP000656042"/>
    </source>
</evidence>
<proteinExistence type="predicted"/>
<dbReference type="Proteomes" id="UP000656042">
    <property type="component" value="Unassembled WGS sequence"/>
</dbReference>